<evidence type="ECO:0000256" key="1">
    <source>
        <dbReference type="SAM" id="MobiDB-lite"/>
    </source>
</evidence>
<evidence type="ECO:0000313" key="3">
    <source>
        <dbReference type="Proteomes" id="UP000054279"/>
    </source>
</evidence>
<protein>
    <submittedName>
        <fullName evidence="2">Uncharacterized protein</fullName>
    </submittedName>
</protein>
<dbReference type="HOGENOM" id="CLU_590746_0_0_1"/>
<organism evidence="2 3">
    <name type="scientific">Sphaerobolus stellatus (strain SS14)</name>
    <dbReference type="NCBI Taxonomy" id="990650"/>
    <lineage>
        <taxon>Eukaryota</taxon>
        <taxon>Fungi</taxon>
        <taxon>Dikarya</taxon>
        <taxon>Basidiomycota</taxon>
        <taxon>Agaricomycotina</taxon>
        <taxon>Agaricomycetes</taxon>
        <taxon>Phallomycetidae</taxon>
        <taxon>Geastrales</taxon>
        <taxon>Sphaerobolaceae</taxon>
        <taxon>Sphaerobolus</taxon>
    </lineage>
</organism>
<sequence length="463" mass="48286">MAPIFRTSLDQVRPISQSPQGRLPFSLLHVDILTHLKRQRAALNQTAPATVRGLPLDYNFTSIPSSRGKLQFTITSSNVPSVELSHHSLSTLHTCGRACQLKRVGGDVTSVFGDATSVIISIATEAASDIESIATEAASVVKSVASNVIDAVNINKTETSHEIPLNLDQNFTLVDLTIQCKNANNDDAAHLKIDVNAHVNATMNFGYILAGSLVPPKVDEAAVSAHLARDASFTFGLEFKSEGKYDTLPVNLFKSGLPSLSIPGLGTLGPEFVLAAQLQMDVEVAAQIDTMGPAPPPIQFHKVQAVLGVSLSTANAGIDVKGTITATLILSIQFGIDLTFASATIFVDLEIGGVLDMESGTGIDRPTIDSGNSTSTTATQSSTSATTDSNNSIASASTDATQAPATAITDNNNSAANSISNSDITDPDDTTYNDLNAVNSGVNSASDDTADALTATDVLDTSD</sequence>
<keyword evidence="3" id="KW-1185">Reference proteome</keyword>
<evidence type="ECO:0000313" key="2">
    <source>
        <dbReference type="EMBL" id="KIJ24246.1"/>
    </source>
</evidence>
<reference evidence="2 3" key="1">
    <citation type="submission" date="2014-06" db="EMBL/GenBank/DDBJ databases">
        <title>Evolutionary Origins and Diversification of the Mycorrhizal Mutualists.</title>
        <authorList>
            <consortium name="DOE Joint Genome Institute"/>
            <consortium name="Mycorrhizal Genomics Consortium"/>
            <person name="Kohler A."/>
            <person name="Kuo A."/>
            <person name="Nagy L.G."/>
            <person name="Floudas D."/>
            <person name="Copeland A."/>
            <person name="Barry K.W."/>
            <person name="Cichocki N."/>
            <person name="Veneault-Fourrey C."/>
            <person name="LaButti K."/>
            <person name="Lindquist E.A."/>
            <person name="Lipzen A."/>
            <person name="Lundell T."/>
            <person name="Morin E."/>
            <person name="Murat C."/>
            <person name="Riley R."/>
            <person name="Ohm R."/>
            <person name="Sun H."/>
            <person name="Tunlid A."/>
            <person name="Henrissat B."/>
            <person name="Grigoriev I.V."/>
            <person name="Hibbett D.S."/>
            <person name="Martin F."/>
        </authorList>
    </citation>
    <scope>NUCLEOTIDE SEQUENCE [LARGE SCALE GENOMIC DNA]</scope>
    <source>
        <strain evidence="2 3">SS14</strain>
    </source>
</reference>
<dbReference type="Proteomes" id="UP000054279">
    <property type="component" value="Unassembled WGS sequence"/>
</dbReference>
<dbReference type="AlphaFoldDB" id="A0A0C9UFI5"/>
<feature type="compositionally biased region" description="Low complexity" evidence="1">
    <location>
        <begin position="372"/>
        <end position="424"/>
    </location>
</feature>
<dbReference type="EMBL" id="KN837513">
    <property type="protein sequence ID" value="KIJ24246.1"/>
    <property type="molecule type" value="Genomic_DNA"/>
</dbReference>
<dbReference type="OrthoDB" id="73875at2759"/>
<gene>
    <name evidence="2" type="ORF">M422DRAFT_275032</name>
</gene>
<accession>A0A0C9UFI5</accession>
<proteinExistence type="predicted"/>
<name>A0A0C9UFI5_SPHS4</name>
<feature type="region of interest" description="Disordered" evidence="1">
    <location>
        <begin position="362"/>
        <end position="431"/>
    </location>
</feature>